<dbReference type="AlphaFoldDB" id="A0ABD6AT69"/>
<reference evidence="1 2" key="1">
    <citation type="journal article" date="2019" name="Int. J. Syst. Evol. Microbiol.">
        <title>The Global Catalogue of Microorganisms (GCM) 10K type strain sequencing project: providing services to taxonomists for standard genome sequencing and annotation.</title>
        <authorList>
            <consortium name="The Broad Institute Genomics Platform"/>
            <consortium name="The Broad Institute Genome Sequencing Center for Infectious Disease"/>
            <person name="Wu L."/>
            <person name="Ma J."/>
        </authorList>
    </citation>
    <scope>NUCLEOTIDE SEQUENCE [LARGE SCALE GENOMIC DNA]</scope>
    <source>
        <strain evidence="1 2">CGMCC 1.12563</strain>
    </source>
</reference>
<evidence type="ECO:0000313" key="2">
    <source>
        <dbReference type="Proteomes" id="UP001597187"/>
    </source>
</evidence>
<dbReference type="InterPro" id="IPR055693">
    <property type="entry name" value="DUF7269"/>
</dbReference>
<comment type="caution">
    <text evidence="1">The sequence shown here is derived from an EMBL/GenBank/DDBJ whole genome shotgun (WGS) entry which is preliminary data.</text>
</comment>
<evidence type="ECO:0008006" key="3">
    <source>
        <dbReference type="Google" id="ProtNLM"/>
    </source>
</evidence>
<dbReference type="EMBL" id="JBHUDC010000003">
    <property type="protein sequence ID" value="MFD1512713.1"/>
    <property type="molecule type" value="Genomic_DNA"/>
</dbReference>
<dbReference type="Proteomes" id="UP001597187">
    <property type="component" value="Unassembled WGS sequence"/>
</dbReference>
<organism evidence="1 2">
    <name type="scientific">Halomarina rubra</name>
    <dbReference type="NCBI Taxonomy" id="2071873"/>
    <lineage>
        <taxon>Archaea</taxon>
        <taxon>Methanobacteriati</taxon>
        <taxon>Methanobacteriota</taxon>
        <taxon>Stenosarchaea group</taxon>
        <taxon>Halobacteria</taxon>
        <taxon>Halobacteriales</taxon>
        <taxon>Natronomonadaceae</taxon>
        <taxon>Halomarina</taxon>
    </lineage>
</organism>
<name>A0ABD6AT69_9EURY</name>
<sequence length="182" mass="19287">MRARVVLGTLAVLVGLVATAGVVSVSLPPSFVPLVGLAAVVIALQAVRDLSGPSDAPILPEPERRHVATVPGDAFDDLLTSASLYGRVDGSSDRLAIRDRLETVAIDVLTRYDGDTPEEARTRLAEGTWTDDPTAAAFFSSTVEADVSFLDRFRFSATSDSQFRREAAHAVGALARHVEGGR</sequence>
<dbReference type="Pfam" id="PF23933">
    <property type="entry name" value="DUF7269"/>
    <property type="match status" value="1"/>
</dbReference>
<keyword evidence="2" id="KW-1185">Reference proteome</keyword>
<proteinExistence type="predicted"/>
<accession>A0ABD6AT69</accession>
<dbReference type="RefSeq" id="WP_250872693.1">
    <property type="nucleotide sequence ID" value="NZ_JALXFV010000003.1"/>
</dbReference>
<evidence type="ECO:0000313" key="1">
    <source>
        <dbReference type="EMBL" id="MFD1512713.1"/>
    </source>
</evidence>
<gene>
    <name evidence="1" type="ORF">ACFSBT_05385</name>
</gene>
<protein>
    <recommendedName>
        <fullName evidence="3">DUF4129 domain-containing protein</fullName>
    </recommendedName>
</protein>